<dbReference type="InterPro" id="IPR050553">
    <property type="entry name" value="Thioredoxin_ResA/DsbE_sf"/>
</dbReference>
<evidence type="ECO:0000259" key="5">
    <source>
        <dbReference type="PROSITE" id="PS51352"/>
    </source>
</evidence>
<dbReference type="PANTHER" id="PTHR42852:SF6">
    <property type="entry name" value="THIOL:DISULFIDE INTERCHANGE PROTEIN DSBE"/>
    <property type="match status" value="1"/>
</dbReference>
<dbReference type="PROSITE" id="PS51352">
    <property type="entry name" value="THIOREDOXIN_2"/>
    <property type="match status" value="1"/>
</dbReference>
<dbReference type="RefSeq" id="WP_081198590.1">
    <property type="nucleotide sequence ID" value="NZ_FOCZ01000014.1"/>
</dbReference>
<keyword evidence="3" id="KW-1015">Disulfide bond</keyword>
<evidence type="ECO:0000256" key="2">
    <source>
        <dbReference type="ARBA" id="ARBA00022748"/>
    </source>
</evidence>
<evidence type="ECO:0000313" key="6">
    <source>
        <dbReference type="EMBL" id="OQP51366.1"/>
    </source>
</evidence>
<dbReference type="InterPro" id="IPR013766">
    <property type="entry name" value="Thioredoxin_domain"/>
</dbReference>
<dbReference type="InterPro" id="IPR000866">
    <property type="entry name" value="AhpC/TSA"/>
</dbReference>
<comment type="subcellular location">
    <subcellularLocation>
        <location evidence="1">Cell envelope</location>
    </subcellularLocation>
</comment>
<dbReference type="InterPro" id="IPR025380">
    <property type="entry name" value="DUF4369"/>
</dbReference>
<dbReference type="Proteomes" id="UP000192610">
    <property type="component" value="Unassembled WGS sequence"/>
</dbReference>
<protein>
    <recommendedName>
        <fullName evidence="5">Thioredoxin domain-containing protein</fullName>
    </recommendedName>
</protein>
<keyword evidence="7" id="KW-1185">Reference proteome</keyword>
<dbReference type="OrthoDB" id="750178at2"/>
<name>A0A1V9EZA0_9BACT</name>
<dbReference type="GO" id="GO:0017004">
    <property type="term" value="P:cytochrome complex assembly"/>
    <property type="evidence" value="ECO:0007669"/>
    <property type="project" value="UniProtKB-KW"/>
</dbReference>
<accession>A0A1V9EZA0</accession>
<dbReference type="Gene3D" id="3.40.30.10">
    <property type="entry name" value="Glutaredoxin"/>
    <property type="match status" value="1"/>
</dbReference>
<keyword evidence="4" id="KW-0676">Redox-active center</keyword>
<evidence type="ECO:0000256" key="3">
    <source>
        <dbReference type="ARBA" id="ARBA00023157"/>
    </source>
</evidence>
<dbReference type="PANTHER" id="PTHR42852">
    <property type="entry name" value="THIOL:DISULFIDE INTERCHANGE PROTEIN DSBE"/>
    <property type="match status" value="1"/>
</dbReference>
<dbReference type="AlphaFoldDB" id="A0A1V9EZA0"/>
<organism evidence="6 7">
    <name type="scientific">Niastella yeongjuensis</name>
    <dbReference type="NCBI Taxonomy" id="354355"/>
    <lineage>
        <taxon>Bacteria</taxon>
        <taxon>Pseudomonadati</taxon>
        <taxon>Bacteroidota</taxon>
        <taxon>Chitinophagia</taxon>
        <taxon>Chitinophagales</taxon>
        <taxon>Chitinophagaceae</taxon>
        <taxon>Niastella</taxon>
    </lineage>
</organism>
<feature type="domain" description="Thioredoxin" evidence="5">
    <location>
        <begin position="239"/>
        <end position="377"/>
    </location>
</feature>
<dbReference type="GO" id="GO:0030313">
    <property type="term" value="C:cell envelope"/>
    <property type="evidence" value="ECO:0007669"/>
    <property type="project" value="UniProtKB-SubCell"/>
</dbReference>
<evidence type="ECO:0000313" key="7">
    <source>
        <dbReference type="Proteomes" id="UP000192610"/>
    </source>
</evidence>
<sequence length="377" mass="42144">MKKNLMILMMISPVMVLAQKGNYTLKGKIGNLDSPAKIYLGYKNAKGEFLDSADFKNGQFEFKGSLEEPTQSTLVLSYTGVAAFNKFSESMSVYLEQGTILLNSTDSLRNAVVTGSKVNADFKKLKEALKETDAKMDLVTSSLRDLPADKKKDKAFMGEFMKDYIQQQKAIIDLQNGVRASFIKNNPNTVVSLIALQNIDRYRPEYAILAPLYNSLSETVKNTNEGKAFGHKLDRMKVMEVGVMALPFTQNDPEGNPISLSSFKGKYVLVDFWASWCSPCRLENPNVVKAYNAYHEKGLEILSVSLDKNKEAWVNAIKKDGMPWNHVSDLKFWKNEVAVMYGINAVPQNMLLDKSGRIIAKNLRGDALSAKLAEVFK</sequence>
<keyword evidence="2" id="KW-0201">Cytochrome c-type biogenesis</keyword>
<dbReference type="Pfam" id="PF14289">
    <property type="entry name" value="DUF4369"/>
    <property type="match status" value="1"/>
</dbReference>
<dbReference type="STRING" id="354355.SAMN05660816_05610"/>
<dbReference type="SUPFAM" id="SSF52833">
    <property type="entry name" value="Thioredoxin-like"/>
    <property type="match status" value="1"/>
</dbReference>
<dbReference type="Pfam" id="PF00578">
    <property type="entry name" value="AhpC-TSA"/>
    <property type="match status" value="1"/>
</dbReference>
<proteinExistence type="predicted"/>
<dbReference type="EMBL" id="LVXG01000011">
    <property type="protein sequence ID" value="OQP51366.1"/>
    <property type="molecule type" value="Genomic_DNA"/>
</dbReference>
<evidence type="ECO:0000256" key="4">
    <source>
        <dbReference type="ARBA" id="ARBA00023284"/>
    </source>
</evidence>
<reference evidence="7" key="1">
    <citation type="submission" date="2016-04" db="EMBL/GenBank/DDBJ databases">
        <authorList>
            <person name="Chen L."/>
            <person name="Zhuang W."/>
            <person name="Wang G."/>
        </authorList>
    </citation>
    <scope>NUCLEOTIDE SEQUENCE [LARGE SCALE GENOMIC DNA]</scope>
    <source>
        <strain evidence="7">17621</strain>
    </source>
</reference>
<comment type="caution">
    <text evidence="6">The sequence shown here is derived from an EMBL/GenBank/DDBJ whole genome shotgun (WGS) entry which is preliminary data.</text>
</comment>
<gene>
    <name evidence="6" type="ORF">A4H97_27720</name>
</gene>
<dbReference type="InterPro" id="IPR036249">
    <property type="entry name" value="Thioredoxin-like_sf"/>
</dbReference>
<evidence type="ECO:0000256" key="1">
    <source>
        <dbReference type="ARBA" id="ARBA00004196"/>
    </source>
</evidence>
<dbReference type="CDD" id="cd02966">
    <property type="entry name" value="TlpA_like_family"/>
    <property type="match status" value="1"/>
</dbReference>